<proteinExistence type="predicted"/>
<sequence>MWVYGATYRASIVSKMYGEGEALVSDYKLKLVDHKYVFRVCITADMHDGDSLTSVQSFEKGWFEIYTLPEIQELKKIVGKRRALEEYVRNRHIVYQELGLDIPYDTLSGEPCHTLEDISVEFIDADGRLYEVII</sequence>
<evidence type="ECO:0000313" key="2">
    <source>
        <dbReference type="Proteomes" id="UP000260425"/>
    </source>
</evidence>
<reference evidence="1 2" key="1">
    <citation type="submission" date="2018-07" db="EMBL/GenBank/DDBJ databases">
        <title>Complete nucleotide sequence of Bacillus phage BSP38.</title>
        <authorList>
            <person name="Ghosh K."/>
            <person name="Kim K.-P."/>
        </authorList>
    </citation>
    <scope>NUCLEOTIDE SEQUENCE [LARGE SCALE GENOMIC DNA]</scope>
</reference>
<accession>A0A345MK59</accession>
<name>A0A345MK59_BPBSP</name>
<dbReference type="EMBL" id="MH606185">
    <property type="protein sequence ID" value="AXH71241.1"/>
    <property type="molecule type" value="Genomic_DNA"/>
</dbReference>
<dbReference type="Proteomes" id="UP000260425">
    <property type="component" value="Segment"/>
</dbReference>
<organismHost>
    <name type="scientific">Bacillus subtilis</name>
    <dbReference type="NCBI Taxonomy" id="1423"/>
</organismHost>
<organism evidence="1 2">
    <name type="scientific">Bacillus phage BSP38</name>
    <dbReference type="NCBI Taxonomy" id="2283013"/>
    <lineage>
        <taxon>Viruses</taxon>
        <taxon>Duplodnaviria</taxon>
        <taxon>Heunggongvirae</taxon>
        <taxon>Uroviricota</taxon>
        <taxon>Caudoviricetes</taxon>
        <taxon>Herelleviridae</taxon>
        <taxon>Bastillevirinae</taxon>
        <taxon>Jeonjuvirus</taxon>
        <taxon>Jeonjuvirus BSP38</taxon>
    </lineage>
</organism>
<protein>
    <submittedName>
        <fullName evidence="1">Uncharacterized protein</fullName>
    </submittedName>
</protein>
<gene>
    <name evidence="1" type="ORF">BSP38_199</name>
</gene>
<keyword evidence="2" id="KW-1185">Reference proteome</keyword>
<evidence type="ECO:0000313" key="1">
    <source>
        <dbReference type="EMBL" id="AXH71241.1"/>
    </source>
</evidence>